<keyword evidence="3" id="KW-0732">Signal</keyword>
<reference evidence="5 6" key="1">
    <citation type="submission" date="2017-06" db="EMBL/GenBank/DDBJ databases">
        <authorList>
            <person name="Kim H.J."/>
            <person name="Triplett B.A."/>
        </authorList>
    </citation>
    <scope>NUCLEOTIDE SEQUENCE [LARGE SCALE GENOMIC DNA]</scope>
    <source>
        <strain evidence="5 6">DSM 14713</strain>
    </source>
</reference>
<feature type="region of interest" description="Disordered" evidence="2">
    <location>
        <begin position="29"/>
        <end position="69"/>
    </location>
</feature>
<proteinExistence type="predicted"/>
<dbReference type="Proteomes" id="UP000217289">
    <property type="component" value="Chromosome"/>
</dbReference>
<evidence type="ECO:0000256" key="1">
    <source>
        <dbReference type="ARBA" id="ARBA00022737"/>
    </source>
</evidence>
<feature type="chain" id="PRO_5012919455" description="HYR domain-containing protein" evidence="3">
    <location>
        <begin position="27"/>
        <end position="1765"/>
    </location>
</feature>
<protein>
    <recommendedName>
        <fullName evidence="4">HYR domain-containing protein</fullName>
    </recommendedName>
</protein>
<feature type="domain" description="HYR" evidence="4">
    <location>
        <begin position="1600"/>
        <end position="1680"/>
    </location>
</feature>
<feature type="domain" description="HYR" evidence="4">
    <location>
        <begin position="1284"/>
        <end position="1364"/>
    </location>
</feature>
<gene>
    <name evidence="5" type="ORF">MEBOL_002903</name>
</gene>
<evidence type="ECO:0000259" key="4">
    <source>
        <dbReference type="PROSITE" id="PS50825"/>
    </source>
</evidence>
<dbReference type="InterPro" id="IPR003410">
    <property type="entry name" value="HYR_dom"/>
</dbReference>
<dbReference type="NCBIfam" id="TIGR04534">
    <property type="entry name" value="ELWxxDGT_rpt"/>
    <property type="match status" value="2"/>
</dbReference>
<feature type="signal peptide" evidence="3">
    <location>
        <begin position="1"/>
        <end position="26"/>
    </location>
</feature>
<feature type="domain" description="HYR" evidence="4">
    <location>
        <begin position="887"/>
        <end position="967"/>
    </location>
</feature>
<dbReference type="KEGG" id="mbd:MEBOL_002903"/>
<evidence type="ECO:0000313" key="6">
    <source>
        <dbReference type="Proteomes" id="UP000217289"/>
    </source>
</evidence>
<accession>A0A250IC74</accession>
<evidence type="ECO:0000313" key="5">
    <source>
        <dbReference type="EMBL" id="ATB29454.1"/>
    </source>
</evidence>
<dbReference type="PROSITE" id="PS50825">
    <property type="entry name" value="HYR"/>
    <property type="match status" value="7"/>
</dbReference>
<dbReference type="PANTHER" id="PTHR24273">
    <property type="entry name" value="FI04643P-RELATED"/>
    <property type="match status" value="1"/>
</dbReference>
<feature type="domain" description="HYR" evidence="4">
    <location>
        <begin position="1126"/>
        <end position="1206"/>
    </location>
</feature>
<evidence type="ECO:0000256" key="3">
    <source>
        <dbReference type="SAM" id="SignalP"/>
    </source>
</evidence>
<keyword evidence="6" id="KW-1185">Reference proteome</keyword>
<dbReference type="SUPFAM" id="SSF50998">
    <property type="entry name" value="Quinoprotein alcohol dehydrogenase-like"/>
    <property type="match status" value="1"/>
</dbReference>
<dbReference type="InterPro" id="IPR030916">
    <property type="entry name" value="ELWxxDGT_rpt"/>
</dbReference>
<keyword evidence="1" id="KW-0677">Repeat</keyword>
<dbReference type="PROSITE" id="PS51257">
    <property type="entry name" value="PROKAR_LIPOPROTEIN"/>
    <property type="match status" value="1"/>
</dbReference>
<sequence length="1765" mass="180618">MVSKRSARACLAVLGAVLGSCGPSDAGLDEAPGARQRRDAVEAPFSEPSLVKDLAPDPSGQTHGSDPRRFLPAGDTLFIAGSDLWAYTEQGSHAPRIGGASPMSANSELITLGDELFLLNSFGSMARTDGTDEGTVRLSPDSFWYGGQTRGVCRVGDALYLSLVEMPAFDWELWRYTRAEGFSRVKNIRPTGSGMPDNLVALANGTFFFTAEDGVHGQELWVSDGTETGTRLVKDLVPGSAPSSPRNLVAAGDLLYFTVNDALWRSDGTEEGTSLVQSASSPVIRISPSTMTAVSNRLYFSGSDSASGWEPWTSDGTAAGTYRVKDLITGSRGSNPTQFRALEGHLVFLAEDLSGVQRVWRSDGTAAGTVLLSDLRALGELAVAGSRFYVRSDTCDASLSPPCGLRLWSGDGSGAPPTPLQVFTQLSLSGASASGDVLSFSANDGAHGLEPWRTDGTAAGTWMLEDLNSKVVINSIDPVGGVAVGSSVVFGSGPLSSMWRSDGSAAGTGSLPGSPTLYWTYWDQRPLVTGGVMYFSGTASSGAELWRSDGTQAGTWLVKDLVPGANSSQPRFLSTLGDRFFFHASAGTSGHGLWVSDGTAAGTSFIKDIDPSSVGWGSADDTAASLGGALYFAAADGVTGAELWKSDGTAQGTVRVADLVPGTASSNPASLTRFQDAVFFLAAESSSSTAVRALHKVDSATGAVVKLAAPVSFVSPLIPLGDSLLVFTTTHALWKWDGATQALSEVVPANTFTRNITSSFAPAGNQLFFLAQTSATGSELWRTDGTAAGTRLVKDILPGTGAGVGWFAPMVGLPEYGRVLLSATDGVHGEELWVSDGTESGTRMVKDLHPSGSSSPGMLVRAGNGVFFSADDGPHGRELWRLPLPALPGDAPPVVTCPAPEAVEALSASGAPVSWPPATATDDHTASPRVTYSAASGSVFPVGTTVVSVRAEDDTGNVSFCDFPVTVRDTTPPGVTCPADKTVVATSVVGATVFYDLARATDSVTASPEVTYSHPSGVLFPVGETRVTATAADAAGNTRSCTFRVTVTDGSRPWITCPASVTAEATSSAGAPVSFAATAGDELPGVTVTYSTAPGSRFALGNTMVTATARDVAGNTSTCSFWVKVTDSTAPQVTCPADFAQEATGASGASVTYSAQASDSVTIWPRLRYSPAPGNTLPLGTTRVTATATDEAGNAGTCSFNVTVRDTLAPVVTCPADQLLELTGPGGASTTFSASAKDAVSGSPSVTYSHASGGLFSLGETVVTASSTDAAGNTGTCSFRVTVRDTQKPVLTCPSGVVVEASSAESTSAFYPSATVSDLSGAVTVTYSQPSGSGFSLGVTKVSVGAADSSGNASACSFTVWVRDTTAPVLTCPQEVRLEASSASGAVGTFSVSAMDAVTASPALTFSHASGSTFHLGTTTVTVTARDAAGLSSTCSFPVKVVDTTKPFLDCTAPLFIEAASAAGTPVTYDWVRAWDSVSGVTLSHSVPPGSVFPLGETAVTVLAIDAADNIAACFFRVRVVDSLAPALTCPVSLVAEASGPQGAQVGFTVTAVDAVTASPRLEYSHAPGGVFPVGTTQVTVTAWDEADNHRACSFPVTVRDTTKPTLTCPASVTVEATGATGTPVNYGEATASDAVSAVTLGYSRPSGARFPTGSTPVTVTARDVAGNEATCAFDVTVRDTTAPVVTCPANLVREAEGPEGVAVSFVATVRDAGTSRLVPTYSHAPGSVFPPGQTRVSVSARDSAGNTGTCSFLVSVVNTRAASH</sequence>
<dbReference type="PANTHER" id="PTHR24273:SF32">
    <property type="entry name" value="HYALIN"/>
    <property type="match status" value="1"/>
</dbReference>
<feature type="domain" description="HYR" evidence="4">
    <location>
        <begin position="1681"/>
        <end position="1759"/>
    </location>
</feature>
<feature type="domain" description="HYR" evidence="4">
    <location>
        <begin position="1442"/>
        <end position="1522"/>
    </location>
</feature>
<dbReference type="RefSeq" id="WP_170115512.1">
    <property type="nucleotide sequence ID" value="NZ_CP022163.1"/>
</dbReference>
<organism evidence="5 6">
    <name type="scientific">Melittangium boletus DSM 14713</name>
    <dbReference type="NCBI Taxonomy" id="1294270"/>
    <lineage>
        <taxon>Bacteria</taxon>
        <taxon>Pseudomonadati</taxon>
        <taxon>Myxococcota</taxon>
        <taxon>Myxococcia</taxon>
        <taxon>Myxococcales</taxon>
        <taxon>Cystobacterineae</taxon>
        <taxon>Archangiaceae</taxon>
        <taxon>Melittangium</taxon>
    </lineage>
</organism>
<dbReference type="Pfam" id="PF02494">
    <property type="entry name" value="HYR"/>
    <property type="match status" value="11"/>
</dbReference>
<dbReference type="SUPFAM" id="SSF63829">
    <property type="entry name" value="Calcium-dependent phosphotriesterase"/>
    <property type="match status" value="1"/>
</dbReference>
<dbReference type="InterPro" id="IPR011047">
    <property type="entry name" value="Quinoprotein_ADH-like_sf"/>
</dbReference>
<name>A0A250IC74_9BACT</name>
<feature type="domain" description="HYR" evidence="4">
    <location>
        <begin position="968"/>
        <end position="1049"/>
    </location>
</feature>
<dbReference type="EMBL" id="CP022163">
    <property type="protein sequence ID" value="ATB29454.1"/>
    <property type="molecule type" value="Genomic_DNA"/>
</dbReference>
<evidence type="ECO:0000256" key="2">
    <source>
        <dbReference type="SAM" id="MobiDB-lite"/>
    </source>
</evidence>